<accession>F2NJB7</accession>
<comment type="cofactor">
    <cofactor evidence="6">
        <name>Co(2+)</name>
        <dbReference type="ChEBI" id="CHEBI:48828"/>
    </cofactor>
    <cofactor evidence="6">
        <name>Zn(2+)</name>
        <dbReference type="ChEBI" id="CHEBI:29105"/>
    </cofactor>
    <cofactor evidence="6">
        <name>Mn(2+)</name>
        <dbReference type="ChEBI" id="CHEBI:29035"/>
    </cofactor>
    <cofactor evidence="6">
        <name>Fe(2+)</name>
        <dbReference type="ChEBI" id="CHEBI:29033"/>
    </cofactor>
    <text evidence="6">Binds 2 divalent metal cations per subunit. Has a high-affinity and a low affinity metal-binding site. The true nature of the physiological cofactor is under debate. The enzyme is active with cobalt, zinc, manganese or divalent iron ions. Most likely, methionine aminopeptidases function as mononuclear Fe(2+)-metalloproteases under physiological conditions, and the catalytically relevant metal-binding site has been assigned to the histidine-containing high-affinity site.</text>
</comment>
<dbReference type="PANTHER" id="PTHR43330:SF27">
    <property type="entry name" value="METHIONINE AMINOPEPTIDASE"/>
    <property type="match status" value="1"/>
</dbReference>
<dbReference type="CDD" id="cd01086">
    <property type="entry name" value="MetAP1"/>
    <property type="match status" value="1"/>
</dbReference>
<dbReference type="GO" id="GO:0046872">
    <property type="term" value="F:metal ion binding"/>
    <property type="evidence" value="ECO:0007669"/>
    <property type="project" value="UniProtKB-UniRule"/>
</dbReference>
<reference evidence="10" key="2">
    <citation type="submission" date="2011-03" db="EMBL/GenBank/DDBJ databases">
        <title>The complete genome of Desulfobacca acetoxidans DSM 11109.</title>
        <authorList>
            <consortium name="US DOE Joint Genome Institute (JGI-PGF)"/>
            <person name="Lucas S."/>
            <person name="Copeland A."/>
            <person name="Lapidus A."/>
            <person name="Bruce D."/>
            <person name="Goodwin L."/>
            <person name="Pitluck S."/>
            <person name="Peters L."/>
            <person name="Kyrpides N."/>
            <person name="Mavromatis K."/>
            <person name="Ivanova N."/>
            <person name="Ovchinnikova G."/>
            <person name="Teshima H."/>
            <person name="Detter J.C."/>
            <person name="Han C."/>
            <person name="Land M."/>
            <person name="Hauser L."/>
            <person name="Markowitz V."/>
            <person name="Cheng J.-F."/>
            <person name="Hugenholtz P."/>
            <person name="Woyke T."/>
            <person name="Wu D."/>
            <person name="Spring S."/>
            <person name="Schueler E."/>
            <person name="Brambilla E."/>
            <person name="Klenk H.-P."/>
            <person name="Eisen J.A."/>
        </authorList>
    </citation>
    <scope>NUCLEOTIDE SEQUENCE [LARGE SCALE GENOMIC DNA]</scope>
    <source>
        <strain evidence="10">ATCC 700848 / DSM 11109 / ASRB2</strain>
    </source>
</reference>
<evidence type="ECO:0000256" key="1">
    <source>
        <dbReference type="ARBA" id="ARBA00002521"/>
    </source>
</evidence>
<keyword evidence="10" id="KW-1185">Reference proteome</keyword>
<dbReference type="InterPro" id="IPR002467">
    <property type="entry name" value="Pept_M24A_MAP1"/>
</dbReference>
<dbReference type="HOGENOM" id="CLU_015857_0_1_7"/>
<feature type="binding site" evidence="6">
    <location>
        <position position="117"/>
    </location>
    <ligand>
        <name>a divalent metal cation</name>
        <dbReference type="ChEBI" id="CHEBI:60240"/>
        <label>2</label>
        <note>catalytic</note>
    </ligand>
</feature>
<dbReference type="STRING" id="880072.Desac_1434"/>
<evidence type="ECO:0000256" key="4">
    <source>
        <dbReference type="ARBA" id="ARBA00022723"/>
    </source>
</evidence>
<protein>
    <recommendedName>
        <fullName evidence="6 7">Methionine aminopeptidase</fullName>
        <shortName evidence="6">MAP</shortName>
        <shortName evidence="6">MetAP</shortName>
        <ecNumber evidence="6 7">3.4.11.18</ecNumber>
    </recommendedName>
    <alternativeName>
        <fullName evidence="6">Peptidase M</fullName>
    </alternativeName>
</protein>
<dbReference type="InterPro" id="IPR001714">
    <property type="entry name" value="Pept_M24_MAP"/>
</dbReference>
<keyword evidence="5 6" id="KW-0378">Hydrolase</keyword>
<evidence type="ECO:0000256" key="5">
    <source>
        <dbReference type="ARBA" id="ARBA00022801"/>
    </source>
</evidence>
<dbReference type="eggNOG" id="COG0024">
    <property type="taxonomic scope" value="Bacteria"/>
</dbReference>
<dbReference type="GO" id="GO:0005829">
    <property type="term" value="C:cytosol"/>
    <property type="evidence" value="ECO:0007669"/>
    <property type="project" value="TreeGrafter"/>
</dbReference>
<feature type="binding site" evidence="6">
    <location>
        <position position="180"/>
    </location>
    <ligand>
        <name>a divalent metal cation</name>
        <dbReference type="ChEBI" id="CHEBI:60240"/>
        <label>2</label>
        <note>catalytic</note>
    </ligand>
</feature>
<dbReference type="InterPro" id="IPR036005">
    <property type="entry name" value="Creatinase/aminopeptidase-like"/>
</dbReference>
<evidence type="ECO:0000313" key="9">
    <source>
        <dbReference type="EMBL" id="AEB09289.1"/>
    </source>
</evidence>
<evidence type="ECO:0000256" key="3">
    <source>
        <dbReference type="ARBA" id="ARBA00022670"/>
    </source>
</evidence>
<dbReference type="EC" id="3.4.11.18" evidence="6 7"/>
<comment type="function">
    <text evidence="1 6">Removes the N-terminal methionine from nascent proteins. The N-terminal methionine is often cleaved when the second residue in the primary sequence is small and uncharged (Met-Ala-, Cys, Gly, Pro, Ser, Thr, or Val). Requires deformylation of the N(alpha)-formylated initiator methionine before it can be hydrolyzed.</text>
</comment>
<dbReference type="Pfam" id="PF00557">
    <property type="entry name" value="Peptidase_M24"/>
    <property type="match status" value="1"/>
</dbReference>
<comment type="subunit">
    <text evidence="6">Monomer.</text>
</comment>
<evidence type="ECO:0000259" key="8">
    <source>
        <dbReference type="Pfam" id="PF00557"/>
    </source>
</evidence>
<dbReference type="SUPFAM" id="SSF55920">
    <property type="entry name" value="Creatinase/aminopeptidase"/>
    <property type="match status" value="1"/>
</dbReference>
<feature type="binding site" evidence="6">
    <location>
        <position position="244"/>
    </location>
    <ligand>
        <name>a divalent metal cation</name>
        <dbReference type="ChEBI" id="CHEBI:60240"/>
        <label>1</label>
    </ligand>
</feature>
<evidence type="ECO:0000256" key="7">
    <source>
        <dbReference type="RuleBase" id="RU003653"/>
    </source>
</evidence>
<sequence>MAIKGFPNNQSAMIKLKSPLEIGKLQVANQIVAEALAEMAAIIQPGLETLELDILAEEICRRRKVKPAFKNYRGYPRSVCVSINDEVVHGIPSHRCLEEGDLVSIDFGVRYDGYFGDAAVTVPVGEVSSSAKKLMATTEEALYAGIGQVCIGHRLSDVSHAIQETVEKEGFSVIRDFVGHGIGRALHEDPQIPNYGPPGHGPVLQAGMTMAIEPMVSAGDWQVSVLPDGWTAVTKDGSLAAHYEHTIALTEKGVLILSKL</sequence>
<gene>
    <name evidence="6" type="primary">map</name>
    <name evidence="9" type="ordered locus">Desac_1434</name>
</gene>
<feature type="binding site" evidence="6">
    <location>
        <position position="213"/>
    </location>
    <ligand>
        <name>a divalent metal cation</name>
        <dbReference type="ChEBI" id="CHEBI:60240"/>
        <label>2</label>
        <note>catalytic</note>
    </ligand>
</feature>
<dbReference type="GO" id="GO:0006508">
    <property type="term" value="P:proteolysis"/>
    <property type="evidence" value="ECO:0007669"/>
    <property type="project" value="UniProtKB-KW"/>
</dbReference>
<comment type="similarity">
    <text evidence="6">Belongs to the peptidase M24A family. Methionine aminopeptidase type 1 subfamily.</text>
</comment>
<evidence type="ECO:0000256" key="2">
    <source>
        <dbReference type="ARBA" id="ARBA00022438"/>
    </source>
</evidence>
<dbReference type="PRINTS" id="PR00599">
    <property type="entry name" value="MAPEPTIDASE"/>
</dbReference>
<dbReference type="InterPro" id="IPR000994">
    <property type="entry name" value="Pept_M24"/>
</dbReference>
<dbReference type="GO" id="GO:0070006">
    <property type="term" value="F:metalloaminopeptidase activity"/>
    <property type="evidence" value="ECO:0007669"/>
    <property type="project" value="UniProtKB-UniRule"/>
</dbReference>
<dbReference type="KEGG" id="dao:Desac_1434"/>
<dbReference type="HAMAP" id="MF_01974">
    <property type="entry name" value="MetAP_1"/>
    <property type="match status" value="1"/>
</dbReference>
<organism evidence="9 10">
    <name type="scientific">Desulfobacca acetoxidans (strain ATCC 700848 / DSM 11109 / ASRB2)</name>
    <dbReference type="NCBI Taxonomy" id="880072"/>
    <lineage>
        <taxon>Bacteria</taxon>
        <taxon>Pseudomonadati</taxon>
        <taxon>Thermodesulfobacteriota</taxon>
        <taxon>Desulfobaccia</taxon>
        <taxon>Desulfobaccales</taxon>
        <taxon>Desulfobaccaceae</taxon>
        <taxon>Desulfobacca</taxon>
    </lineage>
</organism>
<name>F2NJB7_DESAR</name>
<keyword evidence="2 6" id="KW-0031">Aminopeptidase</keyword>
<feature type="binding site" evidence="6">
    <location>
        <position position="106"/>
    </location>
    <ligand>
        <name>a divalent metal cation</name>
        <dbReference type="ChEBI" id="CHEBI:60240"/>
        <label>1</label>
    </ligand>
</feature>
<evidence type="ECO:0000256" key="6">
    <source>
        <dbReference type="HAMAP-Rule" id="MF_01974"/>
    </source>
</evidence>
<feature type="domain" description="Peptidase M24" evidence="8">
    <location>
        <begin position="24"/>
        <end position="251"/>
    </location>
</feature>
<dbReference type="Gene3D" id="3.90.230.10">
    <property type="entry name" value="Creatinase/methionine aminopeptidase superfamily"/>
    <property type="match status" value="1"/>
</dbReference>
<dbReference type="Proteomes" id="UP000000483">
    <property type="component" value="Chromosome"/>
</dbReference>
<dbReference type="AlphaFoldDB" id="F2NJB7"/>
<feature type="binding site" evidence="6">
    <location>
        <position position="117"/>
    </location>
    <ligand>
        <name>a divalent metal cation</name>
        <dbReference type="ChEBI" id="CHEBI:60240"/>
        <label>1</label>
    </ligand>
</feature>
<dbReference type="NCBIfam" id="TIGR00500">
    <property type="entry name" value="met_pdase_I"/>
    <property type="match status" value="1"/>
</dbReference>
<evidence type="ECO:0000313" key="10">
    <source>
        <dbReference type="Proteomes" id="UP000000483"/>
    </source>
</evidence>
<feature type="binding site" evidence="6">
    <location>
        <position position="187"/>
    </location>
    <ligand>
        <name>substrate</name>
    </ligand>
</feature>
<dbReference type="EMBL" id="CP002629">
    <property type="protein sequence ID" value="AEB09289.1"/>
    <property type="molecule type" value="Genomic_DNA"/>
</dbReference>
<feature type="binding site" evidence="6">
    <location>
        <position position="89"/>
    </location>
    <ligand>
        <name>substrate</name>
    </ligand>
</feature>
<keyword evidence="3 6" id="KW-0645">Protease</keyword>
<keyword evidence="4 6" id="KW-0479">Metal-binding</keyword>
<dbReference type="PROSITE" id="PS00680">
    <property type="entry name" value="MAP_1"/>
    <property type="match status" value="1"/>
</dbReference>
<feature type="binding site" evidence="6">
    <location>
        <position position="244"/>
    </location>
    <ligand>
        <name>a divalent metal cation</name>
        <dbReference type="ChEBI" id="CHEBI:60240"/>
        <label>2</label>
        <note>catalytic</note>
    </ligand>
</feature>
<reference evidence="9 10" key="1">
    <citation type="journal article" date="2011" name="Stand. Genomic Sci.">
        <title>Complete genome sequence of the acetate-degrading sulfate reducer Desulfobacca acetoxidans type strain (ASRB2).</title>
        <authorList>
            <person name="Goker M."/>
            <person name="Teshima H."/>
            <person name="Lapidus A."/>
            <person name="Nolan M."/>
            <person name="Lucas S."/>
            <person name="Hammon N."/>
            <person name="Deshpande S."/>
            <person name="Cheng J.F."/>
            <person name="Tapia R."/>
            <person name="Han C."/>
            <person name="Goodwin L."/>
            <person name="Pitluck S."/>
            <person name="Huntemann M."/>
            <person name="Liolios K."/>
            <person name="Ivanova N."/>
            <person name="Pagani I."/>
            <person name="Mavromatis K."/>
            <person name="Ovchinikova G."/>
            <person name="Pati A."/>
            <person name="Chen A."/>
            <person name="Palaniappan K."/>
            <person name="Land M."/>
            <person name="Hauser L."/>
            <person name="Brambilla E.M."/>
            <person name="Rohde M."/>
            <person name="Spring S."/>
            <person name="Detter J.C."/>
            <person name="Woyke T."/>
            <person name="Bristow J."/>
            <person name="Eisen J.A."/>
            <person name="Markowitz V."/>
            <person name="Hugenholtz P."/>
            <person name="Kyrpides N.C."/>
            <person name="Klenk H.P."/>
        </authorList>
    </citation>
    <scope>NUCLEOTIDE SEQUENCE [LARGE SCALE GENOMIC DNA]</scope>
    <source>
        <strain evidence="10">ATCC 700848 / DSM 11109 / ASRB2</strain>
    </source>
</reference>
<proteinExistence type="inferred from homology"/>
<dbReference type="GO" id="GO:0004239">
    <property type="term" value="F:initiator methionyl aminopeptidase activity"/>
    <property type="evidence" value="ECO:0007669"/>
    <property type="project" value="UniProtKB-UniRule"/>
</dbReference>
<dbReference type="PANTHER" id="PTHR43330">
    <property type="entry name" value="METHIONINE AMINOPEPTIDASE"/>
    <property type="match status" value="1"/>
</dbReference>
<comment type="catalytic activity">
    <reaction evidence="6 7">
        <text>Release of N-terminal amino acids, preferentially methionine, from peptides and arylamides.</text>
        <dbReference type="EC" id="3.4.11.18"/>
    </reaction>
</comment>